<feature type="chain" id="PRO_5014319723" description="Large ribosomal subunit protein bL25 beta domain-containing protein" evidence="1">
    <location>
        <begin position="23"/>
        <end position="226"/>
    </location>
</feature>
<dbReference type="GO" id="GO:0022625">
    <property type="term" value="C:cytosolic large ribosomal subunit"/>
    <property type="evidence" value="ECO:0007669"/>
    <property type="project" value="TreeGrafter"/>
</dbReference>
<dbReference type="PANTHER" id="PTHR33284:SF1">
    <property type="entry name" value="RIBOSOMAL PROTEIN L25_GLN-TRNA SYNTHETASE, ANTI-CODON-BINDING DOMAIN-CONTAINING PROTEIN"/>
    <property type="match status" value="1"/>
</dbReference>
<sequence length="226" mass="25212">MTSLTLLLPVVALLLLAGSASAQKYNLTKAVEAQLVASNEPPGVDCNVPGICSPVNVTIDGRSMWYWCGFKATHRTTYSVISNSATSNLTTMFMMRRQQLDSTCSNKRSCALRLFGLVFPDETCFVIINNRAGANVATIQLNNFFDREWLRSWVWIRDGPWIRRRTVRYKALGSAVPPYIEVNVRHMDLNQDLLVRDLPVPPGTKIYEKVPIGAQPACIIPTQHGT</sequence>
<accession>A0A2J8A5S2</accession>
<dbReference type="InterPro" id="IPR020930">
    <property type="entry name" value="Ribosomal_uL5_bac-type"/>
</dbReference>
<dbReference type="Pfam" id="PF14693">
    <property type="entry name" value="Ribosomal_TL5_C"/>
    <property type="match status" value="1"/>
</dbReference>
<dbReference type="OrthoDB" id="538141at2759"/>
<evidence type="ECO:0000259" key="2">
    <source>
        <dbReference type="Pfam" id="PF14693"/>
    </source>
</evidence>
<comment type="caution">
    <text evidence="3">The sequence shown here is derived from an EMBL/GenBank/DDBJ whole genome shotgun (WGS) entry which is preliminary data.</text>
</comment>
<keyword evidence="1" id="KW-0732">Signal</keyword>
<dbReference type="EMBL" id="PGGS01000159">
    <property type="protein sequence ID" value="PNH07847.1"/>
    <property type="molecule type" value="Genomic_DNA"/>
</dbReference>
<dbReference type="InterPro" id="IPR011035">
    <property type="entry name" value="Ribosomal_bL25/Gln-tRNA_synth"/>
</dbReference>
<feature type="signal peptide" evidence="1">
    <location>
        <begin position="1"/>
        <end position="22"/>
    </location>
</feature>
<dbReference type="Proteomes" id="UP000236333">
    <property type="component" value="Unassembled WGS sequence"/>
</dbReference>
<evidence type="ECO:0000256" key="1">
    <source>
        <dbReference type="SAM" id="SignalP"/>
    </source>
</evidence>
<keyword evidence="4" id="KW-1185">Reference proteome</keyword>
<proteinExistence type="predicted"/>
<name>A0A2J8A5S2_9CHLO</name>
<dbReference type="InterPro" id="IPR020057">
    <property type="entry name" value="Ribosomal_bL25_b-dom"/>
</dbReference>
<dbReference type="GO" id="GO:0003735">
    <property type="term" value="F:structural constituent of ribosome"/>
    <property type="evidence" value="ECO:0007669"/>
    <property type="project" value="InterPro"/>
</dbReference>
<dbReference type="SUPFAM" id="SSF50715">
    <property type="entry name" value="Ribosomal protein L25-like"/>
    <property type="match status" value="1"/>
</dbReference>
<dbReference type="PANTHER" id="PTHR33284">
    <property type="entry name" value="RIBOSOMAL PROTEIN L25/GLN-TRNA SYNTHETASE, ANTI-CODON-BINDING DOMAIN-CONTAINING PROTEIN"/>
    <property type="match status" value="1"/>
</dbReference>
<dbReference type="GO" id="GO:0008097">
    <property type="term" value="F:5S rRNA binding"/>
    <property type="evidence" value="ECO:0007669"/>
    <property type="project" value="TreeGrafter"/>
</dbReference>
<feature type="domain" description="Large ribosomal subunit protein bL25 beta" evidence="2">
    <location>
        <begin position="163"/>
        <end position="208"/>
    </location>
</feature>
<dbReference type="Gene3D" id="2.170.120.20">
    <property type="entry name" value="Ribosomal protein L25, beta domain"/>
    <property type="match status" value="1"/>
</dbReference>
<evidence type="ECO:0000313" key="3">
    <source>
        <dbReference type="EMBL" id="PNH07847.1"/>
    </source>
</evidence>
<reference evidence="3 4" key="1">
    <citation type="journal article" date="2017" name="Mol. Biol. Evol.">
        <title>The 4-celled Tetrabaena socialis nuclear genome reveals the essential components for genetic control of cell number at the origin of multicellularity in the volvocine lineage.</title>
        <authorList>
            <person name="Featherston J."/>
            <person name="Arakaki Y."/>
            <person name="Hanschen E.R."/>
            <person name="Ferris P.J."/>
            <person name="Michod R.E."/>
            <person name="Olson B.J.S.C."/>
            <person name="Nozaki H."/>
            <person name="Durand P.M."/>
        </authorList>
    </citation>
    <scope>NUCLEOTIDE SEQUENCE [LARGE SCALE GENOMIC DNA]</scope>
    <source>
        <strain evidence="3 4">NIES-571</strain>
    </source>
</reference>
<gene>
    <name evidence="3" type="ORF">TSOC_005661</name>
</gene>
<evidence type="ECO:0000313" key="4">
    <source>
        <dbReference type="Proteomes" id="UP000236333"/>
    </source>
</evidence>
<dbReference type="GO" id="GO:0006412">
    <property type="term" value="P:translation"/>
    <property type="evidence" value="ECO:0007669"/>
    <property type="project" value="InterPro"/>
</dbReference>
<dbReference type="InterPro" id="IPR037121">
    <property type="entry name" value="Ribosomal_bL25_C"/>
</dbReference>
<protein>
    <recommendedName>
        <fullName evidence="2">Large ribosomal subunit protein bL25 beta domain-containing protein</fullName>
    </recommendedName>
</protein>
<dbReference type="AlphaFoldDB" id="A0A2J8A5S2"/>
<organism evidence="3 4">
    <name type="scientific">Tetrabaena socialis</name>
    <dbReference type="NCBI Taxonomy" id="47790"/>
    <lineage>
        <taxon>Eukaryota</taxon>
        <taxon>Viridiplantae</taxon>
        <taxon>Chlorophyta</taxon>
        <taxon>core chlorophytes</taxon>
        <taxon>Chlorophyceae</taxon>
        <taxon>CS clade</taxon>
        <taxon>Chlamydomonadales</taxon>
        <taxon>Tetrabaenaceae</taxon>
        <taxon>Tetrabaena</taxon>
    </lineage>
</organism>